<evidence type="ECO:0008006" key="4">
    <source>
        <dbReference type="Google" id="ProtNLM"/>
    </source>
</evidence>
<protein>
    <recommendedName>
        <fullName evidence="4">C2H2-type domain-containing protein</fullName>
    </recommendedName>
</protein>
<dbReference type="PANTHER" id="PTHR31903">
    <property type="entry name" value="F12F1.11-RELATED"/>
    <property type="match status" value="1"/>
</dbReference>
<keyword evidence="2" id="KW-1185">Reference proteome</keyword>
<proteinExistence type="predicted"/>
<dbReference type="Proteomes" id="UP000813463">
    <property type="component" value="Chromosome 1"/>
</dbReference>
<accession>A0A9R0JTE5</accession>
<gene>
    <name evidence="3" type="primary">LOC110785724</name>
</gene>
<dbReference type="OrthoDB" id="1937859at2759"/>
<dbReference type="AlphaFoldDB" id="A0A9R0JTE5"/>
<dbReference type="PANTHER" id="PTHR31903:SF4">
    <property type="entry name" value="OS11G0490300 PROTEIN"/>
    <property type="match status" value="1"/>
</dbReference>
<feature type="region of interest" description="Disordered" evidence="1">
    <location>
        <begin position="78"/>
        <end position="108"/>
    </location>
</feature>
<reference evidence="3" key="2">
    <citation type="submission" date="2025-08" db="UniProtKB">
        <authorList>
            <consortium name="RefSeq"/>
        </authorList>
    </citation>
    <scope>IDENTIFICATION</scope>
    <source>
        <tissue evidence="3">Leaf</tissue>
    </source>
</reference>
<feature type="compositionally biased region" description="Basic residues" evidence="1">
    <location>
        <begin position="160"/>
        <end position="172"/>
    </location>
</feature>
<feature type="region of interest" description="Disordered" evidence="1">
    <location>
        <begin position="1"/>
        <end position="25"/>
    </location>
</feature>
<organism evidence="2 3">
    <name type="scientific">Spinacia oleracea</name>
    <name type="common">Spinach</name>
    <dbReference type="NCBI Taxonomy" id="3562"/>
    <lineage>
        <taxon>Eukaryota</taxon>
        <taxon>Viridiplantae</taxon>
        <taxon>Streptophyta</taxon>
        <taxon>Embryophyta</taxon>
        <taxon>Tracheophyta</taxon>
        <taxon>Spermatophyta</taxon>
        <taxon>Magnoliopsida</taxon>
        <taxon>eudicotyledons</taxon>
        <taxon>Gunneridae</taxon>
        <taxon>Pentapetalae</taxon>
        <taxon>Caryophyllales</taxon>
        <taxon>Chenopodiaceae</taxon>
        <taxon>Chenopodioideae</taxon>
        <taxon>Anserineae</taxon>
        <taxon>Spinacia</taxon>
    </lineage>
</organism>
<feature type="compositionally biased region" description="Low complexity" evidence="1">
    <location>
        <begin position="95"/>
        <end position="107"/>
    </location>
</feature>
<dbReference type="RefSeq" id="XP_021845918.1">
    <property type="nucleotide sequence ID" value="XM_021990226.2"/>
</dbReference>
<sequence length="292" mass="32466">MKLNKSKNKGKVHPSPFSSSSSSASNHDPVSSLNHLLPTAIFTLISVLSLQDREALAYMITHSLKSSTLNYCNYCPSSSCSSSFDPKIKKKSNKKSSSSSTGTNTKTHVSPSFDCCCFDCFSHFWNRWDSSPHSELIHQAIEAFEEHLSSSEKKTITTPKSKKKKDNGRRREKVVSADVEERESPCVSETGSGSSSLSSVPPENLVVVGREDREEVQSPEILVLADVEERETEEFSFSPVFAGDGEEDDEESGPHQELQQQEQHKGLARKVLPDVIGLFHSRFWKNLWGPNV</sequence>
<feature type="region of interest" description="Disordered" evidence="1">
    <location>
        <begin position="239"/>
        <end position="266"/>
    </location>
</feature>
<evidence type="ECO:0000256" key="1">
    <source>
        <dbReference type="SAM" id="MobiDB-lite"/>
    </source>
</evidence>
<feature type="compositionally biased region" description="Low complexity" evidence="1">
    <location>
        <begin position="14"/>
        <end position="25"/>
    </location>
</feature>
<feature type="region of interest" description="Disordered" evidence="1">
    <location>
        <begin position="148"/>
        <end position="202"/>
    </location>
</feature>
<evidence type="ECO:0000313" key="2">
    <source>
        <dbReference type="Proteomes" id="UP000813463"/>
    </source>
</evidence>
<name>A0A9R0JTE5_SPIOL</name>
<dbReference type="KEGG" id="soe:110785724"/>
<dbReference type="GeneID" id="110785724"/>
<evidence type="ECO:0000313" key="3">
    <source>
        <dbReference type="RefSeq" id="XP_021845918.1"/>
    </source>
</evidence>
<reference evidence="2" key="1">
    <citation type="journal article" date="2021" name="Nat. Commun.">
        <title>Genomic analyses provide insights into spinach domestication and the genetic basis of agronomic traits.</title>
        <authorList>
            <person name="Cai X."/>
            <person name="Sun X."/>
            <person name="Xu C."/>
            <person name="Sun H."/>
            <person name="Wang X."/>
            <person name="Ge C."/>
            <person name="Zhang Z."/>
            <person name="Wang Q."/>
            <person name="Fei Z."/>
            <person name="Jiao C."/>
            <person name="Wang Q."/>
        </authorList>
    </citation>
    <scope>NUCLEOTIDE SEQUENCE [LARGE SCALE GENOMIC DNA]</scope>
    <source>
        <strain evidence="2">cv. Varoflay</strain>
    </source>
</reference>
<feature type="compositionally biased region" description="Basic residues" evidence="1">
    <location>
        <begin position="1"/>
        <end position="12"/>
    </location>
</feature>
<feature type="compositionally biased region" description="Low complexity" evidence="1">
    <location>
        <begin position="187"/>
        <end position="202"/>
    </location>
</feature>